<sequence length="237" mass="25527">MNMPASSFLAAAREILPSMPRIVVVSPHLDDAVLSCGALLGARPGSTVVTVYTGMPDAAHVLTDWDRRCGFGSAAEAMRERRREDARAMALVRGRGLALGFLDSQYAACADAGLPALTEALMRTLAELRPDVVAIPLGLLHADHVRVSDAGLMVRDAWRGPAWLAYEDVPYRCLPGIVQARFARLHARGVIAAPADLALDTRAKPRAVAAYASQLKGLQRAPADLGREERYWHLVDG</sequence>
<comment type="caution">
    <text evidence="1">The sequence shown here is derived from an EMBL/GenBank/DDBJ whole genome shotgun (WGS) entry which is preliminary data.</text>
</comment>
<evidence type="ECO:0000313" key="2">
    <source>
        <dbReference type="Proteomes" id="UP000187251"/>
    </source>
</evidence>
<dbReference type="InterPro" id="IPR003737">
    <property type="entry name" value="GlcNAc_PI_deacetylase-related"/>
</dbReference>
<dbReference type="Pfam" id="PF02585">
    <property type="entry name" value="PIG-L"/>
    <property type="match status" value="1"/>
</dbReference>
<organism evidence="1 2">
    <name type="scientific">Alcaligenes xylosoxydans xylosoxydans</name>
    <name type="common">Achromobacter xylosoxidans</name>
    <dbReference type="NCBI Taxonomy" id="85698"/>
    <lineage>
        <taxon>Bacteria</taxon>
        <taxon>Pseudomonadati</taxon>
        <taxon>Pseudomonadota</taxon>
        <taxon>Betaproteobacteria</taxon>
        <taxon>Burkholderiales</taxon>
        <taxon>Alcaligenaceae</taxon>
        <taxon>Achromobacter</taxon>
    </lineage>
</organism>
<accession>A0A1R1JSR5</accession>
<reference evidence="1 2" key="1">
    <citation type="submission" date="2016-09" db="EMBL/GenBank/DDBJ databases">
        <title>Phylogenomics of Achromobacter.</title>
        <authorList>
            <person name="Jeukens J."/>
            <person name="Freschi L."/>
            <person name="Vincent A.T."/>
            <person name="Emond-Rheault J.-G."/>
            <person name="Kukavica-Ibrulj I."/>
            <person name="Charette S.J."/>
            <person name="Levesque R.C."/>
        </authorList>
    </citation>
    <scope>NUCLEOTIDE SEQUENCE [LARGE SCALE GENOMIC DNA]</scope>
    <source>
        <strain evidence="1 2">AUS488</strain>
    </source>
</reference>
<dbReference type="Proteomes" id="UP000187251">
    <property type="component" value="Unassembled WGS sequence"/>
</dbReference>
<dbReference type="AlphaFoldDB" id="A0A1R1JSR5"/>
<proteinExistence type="predicted"/>
<evidence type="ECO:0008006" key="3">
    <source>
        <dbReference type="Google" id="ProtNLM"/>
    </source>
</evidence>
<gene>
    <name evidence="1" type="ORF">BIZ92_26230</name>
</gene>
<dbReference type="Gene3D" id="3.40.50.10320">
    <property type="entry name" value="LmbE-like"/>
    <property type="match status" value="1"/>
</dbReference>
<name>A0A1R1JSR5_ALCXX</name>
<evidence type="ECO:0000313" key="1">
    <source>
        <dbReference type="EMBL" id="OMG86364.1"/>
    </source>
</evidence>
<dbReference type="InterPro" id="IPR024078">
    <property type="entry name" value="LmbE-like_dom_sf"/>
</dbReference>
<dbReference type="EMBL" id="MJMN01000015">
    <property type="protein sequence ID" value="OMG86364.1"/>
    <property type="molecule type" value="Genomic_DNA"/>
</dbReference>
<dbReference type="SUPFAM" id="SSF102588">
    <property type="entry name" value="LmbE-like"/>
    <property type="match status" value="1"/>
</dbReference>
<protein>
    <recommendedName>
        <fullName evidence="3">PIG-L family deacetylase</fullName>
    </recommendedName>
</protein>